<dbReference type="InterPro" id="IPR019734">
    <property type="entry name" value="TPR_rpt"/>
</dbReference>
<evidence type="ECO:0000256" key="2">
    <source>
        <dbReference type="ARBA" id="ARBA00022803"/>
    </source>
</evidence>
<name>A0AAN1WGI3_9GAMM</name>
<sequence>MTHNALFHLPRTIKAPLTALALALSLSTQAFALEHSNKVEQAITNATYQYNASQLNALADSSTGYNKAYAYYRLAQIDIPNPDKSAVLANLDLALAELKPLNDPEADVLKAAIWGLMMGADPKSASTLYPQLQQTLAEAKEDINARPRALLIEGINAFYTPPAYGGGTEKARTLLEEALNHYQASSMDAQVVWGEVETYIWLGQVLEQEQQTDKARSAYKQALALDPNCTWASQKLNALNNNSAP</sequence>
<evidence type="ECO:0000256" key="3">
    <source>
        <dbReference type="PROSITE-ProRule" id="PRU00339"/>
    </source>
</evidence>
<dbReference type="InterPro" id="IPR013105">
    <property type="entry name" value="TPR_2"/>
</dbReference>
<keyword evidence="4" id="KW-0732">Signal</keyword>
<evidence type="ECO:0000256" key="4">
    <source>
        <dbReference type="SAM" id="SignalP"/>
    </source>
</evidence>
<feature type="signal peptide" evidence="4">
    <location>
        <begin position="1"/>
        <end position="32"/>
    </location>
</feature>
<dbReference type="Pfam" id="PF07719">
    <property type="entry name" value="TPR_2"/>
    <property type="match status" value="1"/>
</dbReference>
<dbReference type="KEGG" id="marq:MARGE09_P1380"/>
<dbReference type="PROSITE" id="PS50005">
    <property type="entry name" value="TPR"/>
    <property type="match status" value="1"/>
</dbReference>
<dbReference type="SMART" id="SM00028">
    <property type="entry name" value="TPR"/>
    <property type="match status" value="1"/>
</dbReference>
<keyword evidence="2 3" id="KW-0802">TPR repeat</keyword>
<protein>
    <recommendedName>
        <fullName evidence="7">Tetratricopeptide repeat protein</fullName>
    </recommendedName>
</protein>
<organism evidence="5 6">
    <name type="scientific">Marinagarivorans cellulosilyticus</name>
    <dbReference type="NCBI Taxonomy" id="2721545"/>
    <lineage>
        <taxon>Bacteria</taxon>
        <taxon>Pseudomonadati</taxon>
        <taxon>Pseudomonadota</taxon>
        <taxon>Gammaproteobacteria</taxon>
        <taxon>Cellvibrionales</taxon>
        <taxon>Cellvibrionaceae</taxon>
        <taxon>Marinagarivorans</taxon>
    </lineage>
</organism>
<gene>
    <name evidence="5" type="ORF">MARGE09_P1380</name>
</gene>
<keyword evidence="6" id="KW-1185">Reference proteome</keyword>
<feature type="chain" id="PRO_5042846303" description="Tetratricopeptide repeat protein" evidence="4">
    <location>
        <begin position="33"/>
        <end position="245"/>
    </location>
</feature>
<evidence type="ECO:0000313" key="6">
    <source>
        <dbReference type="Proteomes" id="UP001320119"/>
    </source>
</evidence>
<dbReference type="Proteomes" id="UP001320119">
    <property type="component" value="Chromosome"/>
</dbReference>
<evidence type="ECO:0000256" key="1">
    <source>
        <dbReference type="ARBA" id="ARBA00022737"/>
    </source>
</evidence>
<dbReference type="Gene3D" id="1.25.40.10">
    <property type="entry name" value="Tetratricopeptide repeat domain"/>
    <property type="match status" value="1"/>
</dbReference>
<feature type="repeat" description="TPR" evidence="3">
    <location>
        <begin position="196"/>
        <end position="229"/>
    </location>
</feature>
<proteinExistence type="predicted"/>
<evidence type="ECO:0008006" key="7">
    <source>
        <dbReference type="Google" id="ProtNLM"/>
    </source>
</evidence>
<accession>A0AAN1WGI3</accession>
<dbReference type="PROSITE" id="PS50293">
    <property type="entry name" value="TPR_REGION"/>
    <property type="match status" value="1"/>
</dbReference>
<dbReference type="AlphaFoldDB" id="A0AAN1WGI3"/>
<dbReference type="InterPro" id="IPR011990">
    <property type="entry name" value="TPR-like_helical_dom_sf"/>
</dbReference>
<dbReference type="EMBL" id="AP023086">
    <property type="protein sequence ID" value="BCD97179.1"/>
    <property type="molecule type" value="Genomic_DNA"/>
</dbReference>
<keyword evidence="1" id="KW-0677">Repeat</keyword>
<dbReference type="SUPFAM" id="SSF48452">
    <property type="entry name" value="TPR-like"/>
    <property type="match status" value="1"/>
</dbReference>
<reference evidence="5 6" key="1">
    <citation type="journal article" date="2022" name="IScience">
        <title>An ultrasensitive nanofiber-based assay for enzymatic hydrolysis and deep-sea microbial degradation of cellulose.</title>
        <authorList>
            <person name="Tsudome M."/>
            <person name="Tachioka M."/>
            <person name="Miyazaki M."/>
            <person name="Uchimura K."/>
            <person name="Tsuda M."/>
            <person name="Takaki Y."/>
            <person name="Deguchi S."/>
        </authorList>
    </citation>
    <scope>NUCLEOTIDE SEQUENCE [LARGE SCALE GENOMIC DNA]</scope>
    <source>
        <strain evidence="5 6">GE09</strain>
    </source>
</reference>
<dbReference type="RefSeq" id="WP_236986654.1">
    <property type="nucleotide sequence ID" value="NZ_AP023086.1"/>
</dbReference>
<evidence type="ECO:0000313" key="5">
    <source>
        <dbReference type="EMBL" id="BCD97179.1"/>
    </source>
</evidence>